<dbReference type="GO" id="GO:0000785">
    <property type="term" value="C:chromatin"/>
    <property type="evidence" value="ECO:0007669"/>
    <property type="project" value="TreeGrafter"/>
</dbReference>
<dbReference type="InterPro" id="IPR036236">
    <property type="entry name" value="Znf_C2H2_sf"/>
</dbReference>
<reference evidence="8 9" key="1">
    <citation type="journal article" date="2024" name="J Genomics">
        <title>Draft genome sequencing and assembly of Favolaschia claudopus CIRM-BRFM 2984 isolated from oak limbs.</title>
        <authorList>
            <person name="Navarro D."/>
            <person name="Drula E."/>
            <person name="Chaduli D."/>
            <person name="Cazenave R."/>
            <person name="Ahrendt S."/>
            <person name="Wang J."/>
            <person name="Lipzen A."/>
            <person name="Daum C."/>
            <person name="Barry K."/>
            <person name="Grigoriev I.V."/>
            <person name="Favel A."/>
            <person name="Rosso M.N."/>
            <person name="Martin F."/>
        </authorList>
    </citation>
    <scope>NUCLEOTIDE SEQUENCE [LARGE SCALE GENOMIC DNA]</scope>
    <source>
        <strain evidence="8 9">CIRM-BRFM 2984</strain>
    </source>
</reference>
<dbReference type="Proteomes" id="UP001362999">
    <property type="component" value="Unassembled WGS sequence"/>
</dbReference>
<organism evidence="8 9">
    <name type="scientific">Favolaschia claudopus</name>
    <dbReference type="NCBI Taxonomy" id="2862362"/>
    <lineage>
        <taxon>Eukaryota</taxon>
        <taxon>Fungi</taxon>
        <taxon>Dikarya</taxon>
        <taxon>Basidiomycota</taxon>
        <taxon>Agaricomycotina</taxon>
        <taxon>Agaricomycetes</taxon>
        <taxon>Agaricomycetidae</taxon>
        <taxon>Agaricales</taxon>
        <taxon>Marasmiineae</taxon>
        <taxon>Mycenaceae</taxon>
        <taxon>Favolaschia</taxon>
    </lineage>
</organism>
<dbReference type="Gene3D" id="3.30.160.60">
    <property type="entry name" value="Classic Zinc Finger"/>
    <property type="match status" value="2"/>
</dbReference>
<dbReference type="EMBL" id="JAWWNJ010000011">
    <property type="protein sequence ID" value="KAK7044321.1"/>
    <property type="molecule type" value="Genomic_DNA"/>
</dbReference>
<dbReference type="AlphaFoldDB" id="A0AAW0CVP5"/>
<dbReference type="GO" id="GO:0031519">
    <property type="term" value="C:PcG protein complex"/>
    <property type="evidence" value="ECO:0007669"/>
    <property type="project" value="TreeGrafter"/>
</dbReference>
<feature type="compositionally biased region" description="Low complexity" evidence="6">
    <location>
        <begin position="235"/>
        <end position="248"/>
    </location>
</feature>
<keyword evidence="1" id="KW-0479">Metal-binding</keyword>
<comment type="caution">
    <text evidence="8">The sequence shown here is derived from an EMBL/GenBank/DDBJ whole genome shotgun (WGS) entry which is preliminary data.</text>
</comment>
<evidence type="ECO:0000256" key="5">
    <source>
        <dbReference type="PROSITE-ProRule" id="PRU00042"/>
    </source>
</evidence>
<feature type="region of interest" description="Disordered" evidence="6">
    <location>
        <begin position="120"/>
        <end position="268"/>
    </location>
</feature>
<gene>
    <name evidence="8" type="ORF">R3P38DRAFT_3258492</name>
</gene>
<dbReference type="SMART" id="SM00355">
    <property type="entry name" value="ZnF_C2H2"/>
    <property type="match status" value="2"/>
</dbReference>
<evidence type="ECO:0000256" key="1">
    <source>
        <dbReference type="ARBA" id="ARBA00022723"/>
    </source>
</evidence>
<evidence type="ECO:0000259" key="7">
    <source>
        <dbReference type="PROSITE" id="PS50157"/>
    </source>
</evidence>
<evidence type="ECO:0000256" key="2">
    <source>
        <dbReference type="ARBA" id="ARBA00022737"/>
    </source>
</evidence>
<feature type="compositionally biased region" description="Low complexity" evidence="6">
    <location>
        <begin position="122"/>
        <end position="136"/>
    </location>
</feature>
<dbReference type="GO" id="GO:0000981">
    <property type="term" value="F:DNA-binding transcription factor activity, RNA polymerase II-specific"/>
    <property type="evidence" value="ECO:0007669"/>
    <property type="project" value="TreeGrafter"/>
</dbReference>
<keyword evidence="4" id="KW-0862">Zinc</keyword>
<evidence type="ECO:0000313" key="8">
    <source>
        <dbReference type="EMBL" id="KAK7044321.1"/>
    </source>
</evidence>
<dbReference type="GO" id="GO:0008270">
    <property type="term" value="F:zinc ion binding"/>
    <property type="evidence" value="ECO:0007669"/>
    <property type="project" value="UniProtKB-KW"/>
</dbReference>
<dbReference type="PANTHER" id="PTHR14003">
    <property type="entry name" value="TRANSCRIPTIONAL REPRESSOR PROTEIN YY"/>
    <property type="match status" value="1"/>
</dbReference>
<accession>A0AAW0CVP5</accession>
<feature type="domain" description="C2H2-type" evidence="7">
    <location>
        <begin position="59"/>
        <end position="88"/>
    </location>
</feature>
<dbReference type="PROSITE" id="PS50157">
    <property type="entry name" value="ZINC_FINGER_C2H2_2"/>
    <property type="match status" value="2"/>
</dbReference>
<dbReference type="GO" id="GO:0000978">
    <property type="term" value="F:RNA polymerase II cis-regulatory region sequence-specific DNA binding"/>
    <property type="evidence" value="ECO:0007669"/>
    <property type="project" value="TreeGrafter"/>
</dbReference>
<feature type="domain" description="C2H2-type" evidence="7">
    <location>
        <begin position="31"/>
        <end position="58"/>
    </location>
</feature>
<feature type="compositionally biased region" description="Polar residues" evidence="6">
    <location>
        <begin position="1"/>
        <end position="17"/>
    </location>
</feature>
<dbReference type="PANTHER" id="PTHR14003:SF19">
    <property type="entry name" value="YY2 TRANSCRIPTION FACTOR"/>
    <property type="match status" value="1"/>
</dbReference>
<feature type="compositionally biased region" description="Low complexity" evidence="6">
    <location>
        <begin position="155"/>
        <end position="166"/>
    </location>
</feature>
<keyword evidence="2" id="KW-0677">Repeat</keyword>
<dbReference type="FunFam" id="3.30.160.60:FF:002434">
    <property type="entry name" value="Zinc finger protein 1168"/>
    <property type="match status" value="1"/>
</dbReference>
<dbReference type="GO" id="GO:0005667">
    <property type="term" value="C:transcription regulator complex"/>
    <property type="evidence" value="ECO:0007669"/>
    <property type="project" value="TreeGrafter"/>
</dbReference>
<dbReference type="SUPFAM" id="SSF57667">
    <property type="entry name" value="beta-beta-alpha zinc fingers"/>
    <property type="match status" value="1"/>
</dbReference>
<evidence type="ECO:0000256" key="4">
    <source>
        <dbReference type="ARBA" id="ARBA00022833"/>
    </source>
</evidence>
<protein>
    <recommendedName>
        <fullName evidence="7">C2H2-type domain-containing protein</fullName>
    </recommendedName>
</protein>
<feature type="compositionally biased region" description="Polar residues" evidence="6">
    <location>
        <begin position="207"/>
        <end position="231"/>
    </location>
</feature>
<evidence type="ECO:0000256" key="6">
    <source>
        <dbReference type="SAM" id="MobiDB-lite"/>
    </source>
</evidence>
<keyword evidence="9" id="KW-1185">Reference proteome</keyword>
<dbReference type="Pfam" id="PF00096">
    <property type="entry name" value="zf-C2H2"/>
    <property type="match status" value="2"/>
</dbReference>
<name>A0AAW0CVP5_9AGAR</name>
<proteinExistence type="predicted"/>
<dbReference type="PROSITE" id="PS00028">
    <property type="entry name" value="ZINC_FINGER_C2H2_1"/>
    <property type="match status" value="2"/>
</dbReference>
<feature type="region of interest" description="Disordered" evidence="6">
    <location>
        <begin position="1"/>
        <end position="30"/>
    </location>
</feature>
<sequence>MSNTNSGSRSNNPQNFPSADATESRSADKPYKCDECPAAFATSGHLTRHQRIHTGEMSFACDVPGCGFRCSRKDNLKQHRQLHFEIRDMDELQRLAPEKRRRQPRVARVNAVDQWNEYVPESASSSGKPSSRNSQSHNLAPAGSHSRYSSSEDGSASSPYAAPNSSTYMTSPQGPYAAQPMPGGSMYHSSSSTSFPHQGPTHVAPQYAQSPHQYQTPYQQNWAQQHPSQMQMGLPGYPGAAAPQYPQPEYSKGYQRHSSSDQTEDRRY</sequence>
<evidence type="ECO:0000313" key="9">
    <source>
        <dbReference type="Proteomes" id="UP001362999"/>
    </source>
</evidence>
<keyword evidence="3 5" id="KW-0863">Zinc-finger</keyword>
<dbReference type="InterPro" id="IPR013087">
    <property type="entry name" value="Znf_C2H2_type"/>
</dbReference>
<evidence type="ECO:0000256" key="3">
    <source>
        <dbReference type="ARBA" id="ARBA00022771"/>
    </source>
</evidence>